<sequence>MVKLTEGGFSEREHEGVWHT</sequence>
<dbReference type="Proteomes" id="UP000054988">
    <property type="component" value="Unassembled WGS sequence"/>
</dbReference>
<evidence type="ECO:0000313" key="3">
    <source>
        <dbReference type="Proteomes" id="UP000054988"/>
    </source>
</evidence>
<accession>A0A0W0FUA0</accession>
<feature type="compositionally biased region" description="Basic and acidic residues" evidence="1">
    <location>
        <begin position="9"/>
        <end position="20"/>
    </location>
</feature>
<gene>
    <name evidence="2" type="ORF">WG66_7477</name>
</gene>
<dbReference type="AlphaFoldDB" id="A0A0W0FUA0"/>
<evidence type="ECO:0000256" key="1">
    <source>
        <dbReference type="SAM" id="MobiDB-lite"/>
    </source>
</evidence>
<dbReference type="EMBL" id="LATX01001623">
    <property type="protein sequence ID" value="KTB39943.1"/>
    <property type="molecule type" value="Genomic_DNA"/>
</dbReference>
<reference evidence="2 3" key="1">
    <citation type="submission" date="2015-12" db="EMBL/GenBank/DDBJ databases">
        <title>Draft genome sequence of Moniliophthora roreri, the causal agent of frosty pod rot of cacao.</title>
        <authorList>
            <person name="Aime M.C."/>
            <person name="Diaz-Valderrama J.R."/>
            <person name="Kijpornyongpan T."/>
            <person name="Phillips-Mora W."/>
        </authorList>
    </citation>
    <scope>NUCLEOTIDE SEQUENCE [LARGE SCALE GENOMIC DNA]</scope>
    <source>
        <strain evidence="2 3">MCA 2952</strain>
    </source>
</reference>
<organism evidence="2 3">
    <name type="scientific">Moniliophthora roreri</name>
    <name type="common">Frosty pod rot fungus</name>
    <name type="synonym">Monilia roreri</name>
    <dbReference type="NCBI Taxonomy" id="221103"/>
    <lineage>
        <taxon>Eukaryota</taxon>
        <taxon>Fungi</taxon>
        <taxon>Dikarya</taxon>
        <taxon>Basidiomycota</taxon>
        <taxon>Agaricomycotina</taxon>
        <taxon>Agaricomycetes</taxon>
        <taxon>Agaricomycetidae</taxon>
        <taxon>Agaricales</taxon>
        <taxon>Marasmiineae</taxon>
        <taxon>Marasmiaceae</taxon>
        <taxon>Moniliophthora</taxon>
    </lineage>
</organism>
<comment type="caution">
    <text evidence="2">The sequence shown here is derived from an EMBL/GenBank/DDBJ whole genome shotgun (WGS) entry which is preliminary data.</text>
</comment>
<evidence type="ECO:0000313" key="2">
    <source>
        <dbReference type="EMBL" id="KTB39943.1"/>
    </source>
</evidence>
<name>A0A0W0FUA0_MONRR</name>
<protein>
    <submittedName>
        <fullName evidence="2">Uncharacterized protein</fullName>
    </submittedName>
</protein>
<proteinExistence type="predicted"/>
<feature type="region of interest" description="Disordered" evidence="1">
    <location>
        <begin position="1"/>
        <end position="20"/>
    </location>
</feature>